<evidence type="ECO:0000256" key="9">
    <source>
        <dbReference type="ARBA" id="ARBA00079979"/>
    </source>
</evidence>
<dbReference type="GO" id="GO:0004519">
    <property type="term" value="F:endonuclease activity"/>
    <property type="evidence" value="ECO:0007669"/>
    <property type="project" value="UniProtKB-KW"/>
</dbReference>
<keyword evidence="3" id="KW-1277">Toxin-antitoxin system</keyword>
<keyword evidence="5" id="KW-0255">Endonuclease</keyword>
<dbReference type="PANTHER" id="PTHR38039:SF1">
    <property type="entry name" value="TOXIN YOEB"/>
    <property type="match status" value="1"/>
</dbReference>
<dbReference type="NCBIfam" id="TIGR02116">
    <property type="entry name" value="toxin_Txe_YoeB"/>
    <property type="match status" value="1"/>
</dbReference>
<dbReference type="GO" id="GO:0003723">
    <property type="term" value="F:RNA binding"/>
    <property type="evidence" value="ECO:0007669"/>
    <property type="project" value="UniProtKB-KW"/>
</dbReference>
<evidence type="ECO:0000256" key="4">
    <source>
        <dbReference type="ARBA" id="ARBA00022722"/>
    </source>
</evidence>
<dbReference type="eggNOG" id="COG4115">
    <property type="taxonomic scope" value="Bacteria"/>
</dbReference>
<proteinExistence type="inferred from homology"/>
<evidence type="ECO:0000256" key="6">
    <source>
        <dbReference type="ARBA" id="ARBA00022801"/>
    </source>
</evidence>
<keyword evidence="4" id="KW-0540">Nuclease</keyword>
<evidence type="ECO:0000256" key="1">
    <source>
        <dbReference type="ARBA" id="ARBA00008172"/>
    </source>
</evidence>
<dbReference type="AlphaFoldDB" id="A0A059KUI7"/>
<keyword evidence="7" id="KW-0694">RNA-binding</keyword>
<sequence>MNIEFTTEGWDDYLWFQQNDKAGLKRINLLIKAIQREPFEGVGKPEPLKHNLSGFWSRRITAEHRLVYAVEDGEIRIVMCRYHY</sequence>
<evidence type="ECO:0000256" key="5">
    <source>
        <dbReference type="ARBA" id="ARBA00022759"/>
    </source>
</evidence>
<evidence type="ECO:0000313" key="11">
    <source>
        <dbReference type="EMBL" id="KDD65738.1"/>
    </source>
</evidence>
<dbReference type="FunFam" id="3.30.2310.20:FF:000001">
    <property type="entry name" value="Addiction module toxin, Txe/YoeB family"/>
    <property type="match status" value="1"/>
</dbReference>
<organism evidence="11 12">
    <name type="scientific">Pseudomonas mandelii PD30</name>
    <dbReference type="NCBI Taxonomy" id="1419583"/>
    <lineage>
        <taxon>Bacteria</taxon>
        <taxon>Pseudomonadati</taxon>
        <taxon>Pseudomonadota</taxon>
        <taxon>Gammaproteobacteria</taxon>
        <taxon>Pseudomonadales</taxon>
        <taxon>Pseudomonadaceae</taxon>
        <taxon>Pseudomonas</taxon>
    </lineage>
</organism>
<evidence type="ECO:0000313" key="12">
    <source>
        <dbReference type="Proteomes" id="UP000026739"/>
    </source>
</evidence>
<evidence type="ECO:0000256" key="2">
    <source>
        <dbReference type="ARBA" id="ARBA00017742"/>
    </source>
</evidence>
<dbReference type="EMBL" id="AZQQ01000106">
    <property type="protein sequence ID" value="KDD65738.1"/>
    <property type="molecule type" value="Genomic_DNA"/>
</dbReference>
<comment type="similarity">
    <text evidence="1">Belongs to the YoeB family.</text>
</comment>
<dbReference type="Pfam" id="PF06769">
    <property type="entry name" value="YoeB_toxin"/>
    <property type="match status" value="1"/>
</dbReference>
<dbReference type="RefSeq" id="WP_033061429.1">
    <property type="nucleotide sequence ID" value="NZ_AZQQ01000106.1"/>
</dbReference>
<dbReference type="PANTHER" id="PTHR38039">
    <property type="entry name" value="TOXIN YOEB"/>
    <property type="match status" value="1"/>
</dbReference>
<dbReference type="SUPFAM" id="SSF143011">
    <property type="entry name" value="RelE-like"/>
    <property type="match status" value="1"/>
</dbReference>
<evidence type="ECO:0000256" key="3">
    <source>
        <dbReference type="ARBA" id="ARBA00022649"/>
    </source>
</evidence>
<comment type="caution">
    <text evidence="11">The sequence shown here is derived from an EMBL/GenBank/DDBJ whole genome shotgun (WGS) entry which is preliminary data.</text>
</comment>
<dbReference type="GO" id="GO:0006401">
    <property type="term" value="P:RNA catabolic process"/>
    <property type="evidence" value="ECO:0007669"/>
    <property type="project" value="InterPro"/>
</dbReference>
<dbReference type="InterPro" id="IPR035093">
    <property type="entry name" value="RelE/ParE_toxin_dom_sf"/>
</dbReference>
<reference evidence="11 12" key="1">
    <citation type="submission" date="2013-12" db="EMBL/GenBank/DDBJ databases">
        <authorList>
            <person name="Formusa P.A."/>
            <person name="Habash M."/>
            <person name="Lee H."/>
            <person name="Trevors J.T."/>
        </authorList>
    </citation>
    <scope>NUCLEOTIDE SEQUENCE [LARGE SCALE GENOMIC DNA]</scope>
    <source>
        <strain evidence="11 12">PD30</strain>
    </source>
</reference>
<accession>A0A059KUI7</accession>
<protein>
    <recommendedName>
        <fullName evidence="2">Toxin YoeB</fullName>
    </recommendedName>
    <alternativeName>
        <fullName evidence="10">Putative endoribonuclease YoeB</fullName>
    </alternativeName>
    <alternativeName>
        <fullName evidence="8 9">Putative mRNA interferase YoeB</fullName>
    </alternativeName>
</protein>
<dbReference type="InterPro" id="IPR009614">
    <property type="entry name" value="YoeB_toxin"/>
</dbReference>
<dbReference type="Gene3D" id="3.30.2310.20">
    <property type="entry name" value="RelE-like"/>
    <property type="match status" value="1"/>
</dbReference>
<keyword evidence="6" id="KW-0378">Hydrolase</keyword>
<evidence type="ECO:0000256" key="10">
    <source>
        <dbReference type="ARBA" id="ARBA00080029"/>
    </source>
</evidence>
<dbReference type="Proteomes" id="UP000026739">
    <property type="component" value="Unassembled WGS sequence"/>
</dbReference>
<name>A0A059KUI7_9PSED</name>
<gene>
    <name evidence="11" type="ORF">V466_27450</name>
</gene>
<dbReference type="GO" id="GO:0016787">
    <property type="term" value="F:hydrolase activity"/>
    <property type="evidence" value="ECO:0007669"/>
    <property type="project" value="UniProtKB-KW"/>
</dbReference>
<evidence type="ECO:0000256" key="8">
    <source>
        <dbReference type="ARBA" id="ARBA00030388"/>
    </source>
</evidence>
<evidence type="ECO:0000256" key="7">
    <source>
        <dbReference type="ARBA" id="ARBA00022884"/>
    </source>
</evidence>